<organism evidence="1 2">
    <name type="scientific">Trichinella murrelli</name>
    <dbReference type="NCBI Taxonomy" id="144512"/>
    <lineage>
        <taxon>Eukaryota</taxon>
        <taxon>Metazoa</taxon>
        <taxon>Ecdysozoa</taxon>
        <taxon>Nematoda</taxon>
        <taxon>Enoplea</taxon>
        <taxon>Dorylaimia</taxon>
        <taxon>Trichinellida</taxon>
        <taxon>Trichinellidae</taxon>
        <taxon>Trichinella</taxon>
    </lineage>
</organism>
<evidence type="ECO:0000313" key="2">
    <source>
        <dbReference type="Proteomes" id="UP000055048"/>
    </source>
</evidence>
<dbReference type="EMBL" id="JYDJ01000068">
    <property type="protein sequence ID" value="KRX45867.1"/>
    <property type="molecule type" value="Genomic_DNA"/>
</dbReference>
<proteinExistence type="predicted"/>
<dbReference type="AlphaFoldDB" id="A0A0V0U3T8"/>
<dbReference type="Proteomes" id="UP000055048">
    <property type="component" value="Unassembled WGS sequence"/>
</dbReference>
<keyword evidence="2" id="KW-1185">Reference proteome</keyword>
<comment type="caution">
    <text evidence="1">The sequence shown here is derived from an EMBL/GenBank/DDBJ whole genome shotgun (WGS) entry which is preliminary data.</text>
</comment>
<gene>
    <name evidence="1" type="ORF">T05_2367</name>
</gene>
<evidence type="ECO:0000313" key="1">
    <source>
        <dbReference type="EMBL" id="KRX45867.1"/>
    </source>
</evidence>
<protein>
    <submittedName>
        <fullName evidence="1">Uncharacterized protein</fullName>
    </submittedName>
</protein>
<accession>A0A0V0U3T8</accession>
<name>A0A0V0U3T8_9BILA</name>
<sequence>MLLLLQFSAAGFSLKLLRHFNQLLYAGWLAGWQLSMCAPTEQASSCQLSANFVGGDALLYRIVVENLRKNISS</sequence>
<reference evidence="1 2" key="1">
    <citation type="submission" date="2015-01" db="EMBL/GenBank/DDBJ databases">
        <title>Evolution of Trichinella species and genotypes.</title>
        <authorList>
            <person name="Korhonen P.K."/>
            <person name="Edoardo P."/>
            <person name="Giuseppe L.R."/>
            <person name="Gasser R.B."/>
        </authorList>
    </citation>
    <scope>NUCLEOTIDE SEQUENCE [LARGE SCALE GENOMIC DNA]</scope>
    <source>
        <strain evidence="1">ISS417</strain>
    </source>
</reference>